<name>A0AAT9K4Z4_SYNEL</name>
<reference evidence="2" key="1">
    <citation type="submission" date="2024-01" db="EMBL/GenBank/DDBJ databases">
        <title>Synechococcus elongatus PCC 11802, a close yet different native of Synechococcus elongatus PCC 11801.</title>
        <authorList>
            <person name="Jaiswal D."/>
            <person name="Sengupta A."/>
            <person name="Sengupta S."/>
            <person name="Pakrasi H.B."/>
            <person name="Wangikar P."/>
        </authorList>
    </citation>
    <scope>NUCLEOTIDE SEQUENCE</scope>
    <source>
        <strain evidence="2">PCC 11802</strain>
    </source>
</reference>
<dbReference type="PANTHER" id="PTHR36973:SF4">
    <property type="entry name" value="NODULATION PROTEIN"/>
    <property type="match status" value="1"/>
</dbReference>
<feature type="domain" description="Methyltransferase FkbM" evidence="1">
    <location>
        <begin position="16"/>
        <end position="185"/>
    </location>
</feature>
<accession>A0AAT9K4Z4</accession>
<dbReference type="GO" id="GO:0032259">
    <property type="term" value="P:methylation"/>
    <property type="evidence" value="ECO:0007669"/>
    <property type="project" value="UniProtKB-KW"/>
</dbReference>
<dbReference type="NCBIfam" id="TIGR01444">
    <property type="entry name" value="fkbM_fam"/>
    <property type="match status" value="1"/>
</dbReference>
<keyword evidence="2" id="KW-0808">Transferase</keyword>
<dbReference type="PANTHER" id="PTHR36973">
    <property type="entry name" value="SLL1456 PROTEIN-RELATED"/>
    <property type="match status" value="1"/>
</dbReference>
<dbReference type="InterPro" id="IPR053188">
    <property type="entry name" value="FkbM_Methyltransferase"/>
</dbReference>
<protein>
    <submittedName>
        <fullName evidence="2">FkbM family methyltransferase</fullName>
    </submittedName>
</protein>
<dbReference type="Pfam" id="PF05050">
    <property type="entry name" value="Methyltransf_21"/>
    <property type="match status" value="1"/>
</dbReference>
<dbReference type="EMBL" id="CP034671">
    <property type="protein sequence ID" value="QFZ92694.2"/>
    <property type="molecule type" value="Genomic_DNA"/>
</dbReference>
<dbReference type="GO" id="GO:0008171">
    <property type="term" value="F:O-methyltransferase activity"/>
    <property type="evidence" value="ECO:0007669"/>
    <property type="project" value="TreeGrafter"/>
</dbReference>
<dbReference type="InterPro" id="IPR029063">
    <property type="entry name" value="SAM-dependent_MTases_sf"/>
</dbReference>
<keyword evidence="2" id="KW-0489">Methyltransferase</keyword>
<proteinExistence type="predicted"/>
<dbReference type="InterPro" id="IPR006342">
    <property type="entry name" value="FkbM_mtfrase"/>
</dbReference>
<dbReference type="SUPFAM" id="SSF53335">
    <property type="entry name" value="S-adenosyl-L-methionine-dependent methyltransferases"/>
    <property type="match status" value="1"/>
</dbReference>
<dbReference type="Gene3D" id="3.40.50.150">
    <property type="entry name" value="Vaccinia Virus protein VP39"/>
    <property type="match status" value="1"/>
</dbReference>
<gene>
    <name evidence="2" type="ORF">EKO22_10430</name>
</gene>
<evidence type="ECO:0000259" key="1">
    <source>
        <dbReference type="Pfam" id="PF05050"/>
    </source>
</evidence>
<organism evidence="2">
    <name type="scientific">Synechococcus elongatus PCC 11802</name>
    <dbReference type="NCBI Taxonomy" id="2283154"/>
    <lineage>
        <taxon>Bacteria</taxon>
        <taxon>Bacillati</taxon>
        <taxon>Cyanobacteriota</taxon>
        <taxon>Cyanophyceae</taxon>
        <taxon>Synechococcales</taxon>
        <taxon>Synechococcaceae</taxon>
        <taxon>Synechococcus</taxon>
    </lineage>
</organism>
<sequence length="234" mass="26361">MTLLRFISSSIRGIIHVGAHEAQEVTEYVSQGITHVIWIEANPAMHSFIRAKIQPWQETMHLGTFAASDKTGGVAYLNLANNQQSSSLLAFGTHSIQHPHITYVGKVEVDLKRIDDWILESKLDSSVYNAANIDVQGYELSVLKGMTSHLAKIVALECEINLDEVYVDCTKLQELDHFLSGYRFRRVYTSLAKGSSYGNALYVQPKLLPLVYKNIILEILLNPRKILNVLARFF</sequence>
<dbReference type="RefSeq" id="WP_208678367.1">
    <property type="nucleotide sequence ID" value="NZ_CP034671.2"/>
</dbReference>
<dbReference type="AlphaFoldDB" id="A0AAT9K4Z4"/>
<evidence type="ECO:0000313" key="2">
    <source>
        <dbReference type="EMBL" id="QFZ92694.2"/>
    </source>
</evidence>